<reference evidence="2" key="2">
    <citation type="submission" date="2013-04" db="UniProtKB">
        <authorList>
            <consortium name="EnsemblPlants"/>
        </authorList>
    </citation>
    <scope>IDENTIFICATION</scope>
</reference>
<accession>J3LK38</accession>
<sequence length="89" mass="9593">MLSQVSKGHQSAGCHGREGKQRRPPGEVNYVCCCAIVVGCSSSIRDPPCRGAERWRHCGQDILAMGLVLKAQSRPDINNPSHGVNTHSV</sequence>
<proteinExistence type="predicted"/>
<feature type="region of interest" description="Disordered" evidence="1">
    <location>
        <begin position="1"/>
        <end position="26"/>
    </location>
</feature>
<protein>
    <submittedName>
        <fullName evidence="2">Uncharacterized protein</fullName>
    </submittedName>
</protein>
<feature type="compositionally biased region" description="Basic and acidic residues" evidence="1">
    <location>
        <begin position="15"/>
        <end position="25"/>
    </location>
</feature>
<dbReference type="EnsemblPlants" id="OB03G14140.1">
    <property type="protein sequence ID" value="OB03G14140.1"/>
    <property type="gene ID" value="OB03G14140"/>
</dbReference>
<evidence type="ECO:0000313" key="3">
    <source>
        <dbReference type="Proteomes" id="UP000006038"/>
    </source>
</evidence>
<dbReference type="Gramene" id="OB03G14140.1">
    <property type="protein sequence ID" value="OB03G14140.1"/>
    <property type="gene ID" value="OB03G14140"/>
</dbReference>
<dbReference type="AlphaFoldDB" id="J3LK38"/>
<evidence type="ECO:0000313" key="2">
    <source>
        <dbReference type="EnsemblPlants" id="OB03G14140.1"/>
    </source>
</evidence>
<dbReference type="HOGENOM" id="CLU_2458376_0_0_1"/>
<keyword evidence="3" id="KW-1185">Reference proteome</keyword>
<evidence type="ECO:0000256" key="1">
    <source>
        <dbReference type="SAM" id="MobiDB-lite"/>
    </source>
</evidence>
<organism evidence="2">
    <name type="scientific">Oryza brachyantha</name>
    <name type="common">malo sina</name>
    <dbReference type="NCBI Taxonomy" id="4533"/>
    <lineage>
        <taxon>Eukaryota</taxon>
        <taxon>Viridiplantae</taxon>
        <taxon>Streptophyta</taxon>
        <taxon>Embryophyta</taxon>
        <taxon>Tracheophyta</taxon>
        <taxon>Spermatophyta</taxon>
        <taxon>Magnoliopsida</taxon>
        <taxon>Liliopsida</taxon>
        <taxon>Poales</taxon>
        <taxon>Poaceae</taxon>
        <taxon>BOP clade</taxon>
        <taxon>Oryzoideae</taxon>
        <taxon>Oryzeae</taxon>
        <taxon>Oryzinae</taxon>
        <taxon>Oryza</taxon>
    </lineage>
</organism>
<dbReference type="Proteomes" id="UP000006038">
    <property type="component" value="Chromosome 3"/>
</dbReference>
<name>J3LK38_ORYBR</name>
<reference evidence="2" key="1">
    <citation type="journal article" date="2013" name="Nat. Commun.">
        <title>Whole-genome sequencing of Oryza brachyantha reveals mechanisms underlying Oryza genome evolution.</title>
        <authorList>
            <person name="Chen J."/>
            <person name="Huang Q."/>
            <person name="Gao D."/>
            <person name="Wang J."/>
            <person name="Lang Y."/>
            <person name="Liu T."/>
            <person name="Li B."/>
            <person name="Bai Z."/>
            <person name="Luis Goicoechea J."/>
            <person name="Liang C."/>
            <person name="Chen C."/>
            <person name="Zhang W."/>
            <person name="Sun S."/>
            <person name="Liao Y."/>
            <person name="Zhang X."/>
            <person name="Yang L."/>
            <person name="Song C."/>
            <person name="Wang M."/>
            <person name="Shi J."/>
            <person name="Liu G."/>
            <person name="Liu J."/>
            <person name="Zhou H."/>
            <person name="Zhou W."/>
            <person name="Yu Q."/>
            <person name="An N."/>
            <person name="Chen Y."/>
            <person name="Cai Q."/>
            <person name="Wang B."/>
            <person name="Liu B."/>
            <person name="Min J."/>
            <person name="Huang Y."/>
            <person name="Wu H."/>
            <person name="Li Z."/>
            <person name="Zhang Y."/>
            <person name="Yin Y."/>
            <person name="Song W."/>
            <person name="Jiang J."/>
            <person name="Jackson S.A."/>
            <person name="Wing R.A."/>
            <person name="Wang J."/>
            <person name="Chen M."/>
        </authorList>
    </citation>
    <scope>NUCLEOTIDE SEQUENCE [LARGE SCALE GENOMIC DNA]</scope>
    <source>
        <strain evidence="2">cv. IRGC 101232</strain>
    </source>
</reference>